<dbReference type="InterPro" id="IPR036770">
    <property type="entry name" value="Ankyrin_rpt-contain_sf"/>
</dbReference>
<dbReference type="GeneTree" id="ENSGT00940000165489"/>
<accession>A0A3Q1F246</accession>
<evidence type="ECO:0000256" key="2">
    <source>
        <dbReference type="ARBA" id="ARBA00023043"/>
    </source>
</evidence>
<dbReference type="SMART" id="SM00248">
    <property type="entry name" value="ANK"/>
    <property type="match status" value="2"/>
</dbReference>
<dbReference type="PANTHER" id="PTHR24171:SF10">
    <property type="entry name" value="ANKYRIN REPEAT DOMAIN-CONTAINING PROTEIN 29-LIKE"/>
    <property type="match status" value="1"/>
</dbReference>
<evidence type="ECO:0000313" key="4">
    <source>
        <dbReference type="Ensembl" id="ENSAPOP00000001465.1"/>
    </source>
</evidence>
<evidence type="ECO:0000256" key="1">
    <source>
        <dbReference type="ARBA" id="ARBA00022737"/>
    </source>
</evidence>
<name>A0A3Q1F246_9TELE</name>
<reference evidence="4" key="1">
    <citation type="submission" date="2025-08" db="UniProtKB">
        <authorList>
            <consortium name="Ensembl"/>
        </authorList>
    </citation>
    <scope>IDENTIFICATION</scope>
</reference>
<feature type="repeat" description="ANK" evidence="3">
    <location>
        <begin position="47"/>
        <end position="79"/>
    </location>
</feature>
<dbReference type="PROSITE" id="PS50088">
    <property type="entry name" value="ANK_REPEAT"/>
    <property type="match status" value="2"/>
</dbReference>
<sequence length="92" mass="9872">DNGADVNILNQDGLTPLHVAGQQGHSDTVIQLLQGKADPKVKDRNAWRKTPLHAAAEKGHDNVVGLLLEAGAKINSTDQNKDTPLHCPPDMH</sequence>
<keyword evidence="1" id="KW-0677">Repeat</keyword>
<proteinExistence type="predicted"/>
<dbReference type="Pfam" id="PF12796">
    <property type="entry name" value="Ank_2"/>
    <property type="match status" value="1"/>
</dbReference>
<keyword evidence="5" id="KW-1185">Reference proteome</keyword>
<dbReference type="PRINTS" id="PR01415">
    <property type="entry name" value="ANKYRIN"/>
</dbReference>
<dbReference type="PROSITE" id="PS50297">
    <property type="entry name" value="ANK_REP_REGION"/>
    <property type="match status" value="2"/>
</dbReference>
<evidence type="ECO:0000313" key="5">
    <source>
        <dbReference type="Proteomes" id="UP000257200"/>
    </source>
</evidence>
<feature type="repeat" description="ANK" evidence="3">
    <location>
        <begin position="12"/>
        <end position="44"/>
    </location>
</feature>
<reference evidence="4" key="2">
    <citation type="submission" date="2025-09" db="UniProtKB">
        <authorList>
            <consortium name="Ensembl"/>
        </authorList>
    </citation>
    <scope>IDENTIFICATION</scope>
</reference>
<dbReference type="AlphaFoldDB" id="A0A3Q1F246"/>
<dbReference type="Ensembl" id="ENSAPOT00000015109.1">
    <property type="protein sequence ID" value="ENSAPOP00000001465.1"/>
    <property type="gene ID" value="ENSAPOG00000002776.1"/>
</dbReference>
<dbReference type="PANTHER" id="PTHR24171">
    <property type="entry name" value="ANKYRIN REPEAT DOMAIN-CONTAINING PROTEIN 39-RELATED"/>
    <property type="match status" value="1"/>
</dbReference>
<protein>
    <submittedName>
        <fullName evidence="4">Uncharacterized protein</fullName>
    </submittedName>
</protein>
<evidence type="ECO:0000256" key="3">
    <source>
        <dbReference type="PROSITE-ProRule" id="PRU00023"/>
    </source>
</evidence>
<dbReference type="Proteomes" id="UP000257200">
    <property type="component" value="Unplaced"/>
</dbReference>
<keyword evidence="2 3" id="KW-0040">ANK repeat</keyword>
<dbReference type="Gene3D" id="1.25.40.20">
    <property type="entry name" value="Ankyrin repeat-containing domain"/>
    <property type="match status" value="2"/>
</dbReference>
<organism evidence="4 5">
    <name type="scientific">Acanthochromis polyacanthus</name>
    <name type="common">spiny chromis</name>
    <dbReference type="NCBI Taxonomy" id="80966"/>
    <lineage>
        <taxon>Eukaryota</taxon>
        <taxon>Metazoa</taxon>
        <taxon>Chordata</taxon>
        <taxon>Craniata</taxon>
        <taxon>Vertebrata</taxon>
        <taxon>Euteleostomi</taxon>
        <taxon>Actinopterygii</taxon>
        <taxon>Neopterygii</taxon>
        <taxon>Teleostei</taxon>
        <taxon>Neoteleostei</taxon>
        <taxon>Acanthomorphata</taxon>
        <taxon>Ovalentaria</taxon>
        <taxon>Pomacentridae</taxon>
        <taxon>Acanthochromis</taxon>
    </lineage>
</organism>
<dbReference type="InterPro" id="IPR002110">
    <property type="entry name" value="Ankyrin_rpt"/>
</dbReference>
<dbReference type="SUPFAM" id="SSF48403">
    <property type="entry name" value="Ankyrin repeat"/>
    <property type="match status" value="1"/>
</dbReference>